<keyword evidence="1" id="KW-0732">Signal</keyword>
<protein>
    <recommendedName>
        <fullName evidence="4">Secreted protein</fullName>
    </recommendedName>
</protein>
<dbReference type="Proteomes" id="UP001319200">
    <property type="component" value="Unassembled WGS sequence"/>
</dbReference>
<evidence type="ECO:0000256" key="1">
    <source>
        <dbReference type="SAM" id="SignalP"/>
    </source>
</evidence>
<organism evidence="2 3">
    <name type="scientific">Chryseosolibacter histidini</name>
    <dbReference type="NCBI Taxonomy" id="2782349"/>
    <lineage>
        <taxon>Bacteria</taxon>
        <taxon>Pseudomonadati</taxon>
        <taxon>Bacteroidota</taxon>
        <taxon>Cytophagia</taxon>
        <taxon>Cytophagales</taxon>
        <taxon>Chryseotaleaceae</taxon>
        <taxon>Chryseosolibacter</taxon>
    </lineage>
</organism>
<evidence type="ECO:0000313" key="2">
    <source>
        <dbReference type="EMBL" id="MBT1700851.1"/>
    </source>
</evidence>
<sequence>MMLLLTGMVILLTSSFCHGQSNTPAESQADLQALASGNAMFQSFDHRFKGVQGGITLLERYAPGKIRMSRGQLVSYDQVNYDAFNDELLVLRDSQETMVTATMVRYFVLSVNGDTAHFVRLAGPEGKMGYFQKMINGSKVGFYKKYYRELQQPDYKGAYSQGRDYAEFIARHKYFIHQKGKKLIEFKNRKTFLENFPEHEEKLETFIKQEKTDFKDEADLRKLFLYLNEI</sequence>
<name>A0AAP2GLW0_9BACT</name>
<evidence type="ECO:0008006" key="4">
    <source>
        <dbReference type="Google" id="ProtNLM"/>
    </source>
</evidence>
<evidence type="ECO:0000313" key="3">
    <source>
        <dbReference type="Proteomes" id="UP001319200"/>
    </source>
</evidence>
<accession>A0AAP2GLW0</accession>
<comment type="caution">
    <text evidence="2">The sequence shown here is derived from an EMBL/GenBank/DDBJ whole genome shotgun (WGS) entry which is preliminary data.</text>
</comment>
<gene>
    <name evidence="2" type="ORF">KK083_28425</name>
</gene>
<reference evidence="2 3" key="1">
    <citation type="submission" date="2021-05" db="EMBL/GenBank/DDBJ databases">
        <title>A Polyphasic approach of four new species of the genus Ohtaekwangia: Ohtaekwangia histidinii sp. nov., Ohtaekwangia cretensis sp. nov., Ohtaekwangia indiensis sp. nov., Ohtaekwangia reichenbachii sp. nov. from diverse environment.</title>
        <authorList>
            <person name="Octaviana S."/>
        </authorList>
    </citation>
    <scope>NUCLEOTIDE SEQUENCE [LARGE SCALE GENOMIC DNA]</scope>
    <source>
        <strain evidence="2 3">PWU4</strain>
    </source>
</reference>
<keyword evidence="3" id="KW-1185">Reference proteome</keyword>
<feature type="chain" id="PRO_5042957461" description="Secreted protein" evidence="1">
    <location>
        <begin position="20"/>
        <end position="230"/>
    </location>
</feature>
<proteinExistence type="predicted"/>
<feature type="signal peptide" evidence="1">
    <location>
        <begin position="1"/>
        <end position="19"/>
    </location>
</feature>
<dbReference type="AlphaFoldDB" id="A0AAP2GLW0"/>
<dbReference type="EMBL" id="JAHESF010000049">
    <property type="protein sequence ID" value="MBT1700851.1"/>
    <property type="molecule type" value="Genomic_DNA"/>
</dbReference>